<name>A0A6H5GTE8_9HEMI</name>
<keyword evidence="2" id="KW-1185">Reference proteome</keyword>
<proteinExistence type="predicted"/>
<organism evidence="1 2">
    <name type="scientific">Nesidiocoris tenuis</name>
    <dbReference type="NCBI Taxonomy" id="355587"/>
    <lineage>
        <taxon>Eukaryota</taxon>
        <taxon>Metazoa</taxon>
        <taxon>Ecdysozoa</taxon>
        <taxon>Arthropoda</taxon>
        <taxon>Hexapoda</taxon>
        <taxon>Insecta</taxon>
        <taxon>Pterygota</taxon>
        <taxon>Neoptera</taxon>
        <taxon>Paraneoptera</taxon>
        <taxon>Hemiptera</taxon>
        <taxon>Heteroptera</taxon>
        <taxon>Panheteroptera</taxon>
        <taxon>Cimicomorpha</taxon>
        <taxon>Miridae</taxon>
        <taxon>Dicyphina</taxon>
        <taxon>Nesidiocoris</taxon>
    </lineage>
</organism>
<evidence type="ECO:0000313" key="1">
    <source>
        <dbReference type="EMBL" id="CAB0006038.1"/>
    </source>
</evidence>
<dbReference type="AlphaFoldDB" id="A0A6H5GTE8"/>
<dbReference type="EMBL" id="CADCXU010017132">
    <property type="protein sequence ID" value="CAB0006038.1"/>
    <property type="molecule type" value="Genomic_DNA"/>
</dbReference>
<protein>
    <submittedName>
        <fullName evidence="1">Uncharacterized protein</fullName>
    </submittedName>
</protein>
<sequence>AVFTTLPKEQLDAPALSLHILLVNFKTSGVTPGKVSITDDPDETQSSSLLDFSSKLRRFSDSAGKTNVICIWMEVEMSIANNGYPLRPIEIAKNDRLSYSAQTFNSIRQSIVLLHDIPPIRKPRVFIDFCPEEAT</sequence>
<accession>A0A6H5GTE8</accession>
<evidence type="ECO:0000313" key="2">
    <source>
        <dbReference type="Proteomes" id="UP000479000"/>
    </source>
</evidence>
<feature type="non-terminal residue" evidence="1">
    <location>
        <position position="1"/>
    </location>
</feature>
<reference evidence="1 2" key="1">
    <citation type="submission" date="2020-02" db="EMBL/GenBank/DDBJ databases">
        <authorList>
            <person name="Ferguson B K."/>
        </authorList>
    </citation>
    <scope>NUCLEOTIDE SEQUENCE [LARGE SCALE GENOMIC DNA]</scope>
</reference>
<dbReference type="Proteomes" id="UP000479000">
    <property type="component" value="Unassembled WGS sequence"/>
</dbReference>
<feature type="non-terminal residue" evidence="1">
    <location>
        <position position="135"/>
    </location>
</feature>
<gene>
    <name evidence="1" type="ORF">NTEN_LOCUS11515</name>
</gene>